<dbReference type="Proteomes" id="UP000256952">
    <property type="component" value="Chromosome CBM2613_b"/>
</dbReference>
<protein>
    <submittedName>
        <fullName evidence="1">Uncharacterized protein</fullName>
    </submittedName>
</protein>
<dbReference type="EMBL" id="OFTH01000047">
    <property type="protein sequence ID" value="SOZ72855.1"/>
    <property type="molecule type" value="Genomic_DNA"/>
</dbReference>
<sequence length="77" mass="8978">MLQCIPFCGRYRSGIKFQIETSEITTYQLVGQRHTEFMEIRREFTLLYGDSNGHRDAVCIRLKQPVPAAIIVILKLY</sequence>
<proteinExistence type="predicted"/>
<name>A0A375EBX6_9BURK</name>
<reference evidence="1" key="1">
    <citation type="submission" date="2018-01" db="EMBL/GenBank/DDBJ databases">
        <authorList>
            <person name="Clerissi C."/>
        </authorList>
    </citation>
    <scope>NUCLEOTIDE SEQUENCE</scope>
    <source>
        <strain evidence="1">Cupriavidus taiwanensis STM 8556</strain>
    </source>
</reference>
<gene>
    <name evidence="1" type="ORF">CBM2613_B50003</name>
</gene>
<accession>A0A375EBX6</accession>
<dbReference type="AlphaFoldDB" id="A0A375EBX6"/>
<comment type="caution">
    <text evidence="1">The sequence shown here is derived from an EMBL/GenBank/DDBJ whole genome shotgun (WGS) entry which is preliminary data.</text>
</comment>
<evidence type="ECO:0000313" key="1">
    <source>
        <dbReference type="EMBL" id="SOZ72855.1"/>
    </source>
</evidence>
<organism evidence="1">
    <name type="scientific">Cupriavidus taiwanensis</name>
    <dbReference type="NCBI Taxonomy" id="164546"/>
    <lineage>
        <taxon>Bacteria</taxon>
        <taxon>Pseudomonadati</taxon>
        <taxon>Pseudomonadota</taxon>
        <taxon>Betaproteobacteria</taxon>
        <taxon>Burkholderiales</taxon>
        <taxon>Burkholderiaceae</taxon>
        <taxon>Cupriavidus</taxon>
    </lineage>
</organism>